<accession>A0A6A5Y2S0</accession>
<dbReference type="AlphaFoldDB" id="A0A6A5Y2S0"/>
<name>A0A6A5Y2S0_9PLEO</name>
<evidence type="ECO:0000313" key="3">
    <source>
        <dbReference type="Proteomes" id="UP000799778"/>
    </source>
</evidence>
<keyword evidence="3" id="KW-1185">Reference proteome</keyword>
<gene>
    <name evidence="2" type="ORF">BU24DRAFT_126580</name>
</gene>
<proteinExistence type="predicted"/>
<evidence type="ECO:0008006" key="4">
    <source>
        <dbReference type="Google" id="ProtNLM"/>
    </source>
</evidence>
<dbReference type="GeneID" id="54278356"/>
<dbReference type="EMBL" id="ML978067">
    <property type="protein sequence ID" value="KAF2019758.1"/>
    <property type="molecule type" value="Genomic_DNA"/>
</dbReference>
<evidence type="ECO:0000313" key="2">
    <source>
        <dbReference type="EMBL" id="KAF2019758.1"/>
    </source>
</evidence>
<evidence type="ECO:0000256" key="1">
    <source>
        <dbReference type="SAM" id="SignalP"/>
    </source>
</evidence>
<sequence>MFLFCFLLLIKGYISKSRKCSTCNDYAYDALWQNVSSDYAPCKTHLGVKSNPSQKPNHRISNESGGYVLRESFISVLGP</sequence>
<feature type="chain" id="PRO_5025599591" description="Secreted protein" evidence="1">
    <location>
        <begin position="18"/>
        <end position="79"/>
    </location>
</feature>
<feature type="signal peptide" evidence="1">
    <location>
        <begin position="1"/>
        <end position="17"/>
    </location>
</feature>
<dbReference type="Proteomes" id="UP000799778">
    <property type="component" value="Unassembled WGS sequence"/>
</dbReference>
<reference evidence="2" key="1">
    <citation type="journal article" date="2020" name="Stud. Mycol.">
        <title>101 Dothideomycetes genomes: a test case for predicting lifestyles and emergence of pathogens.</title>
        <authorList>
            <person name="Haridas S."/>
            <person name="Albert R."/>
            <person name="Binder M."/>
            <person name="Bloem J."/>
            <person name="Labutti K."/>
            <person name="Salamov A."/>
            <person name="Andreopoulos B."/>
            <person name="Baker S."/>
            <person name="Barry K."/>
            <person name="Bills G."/>
            <person name="Bluhm B."/>
            <person name="Cannon C."/>
            <person name="Castanera R."/>
            <person name="Culley D."/>
            <person name="Daum C."/>
            <person name="Ezra D."/>
            <person name="Gonzalez J."/>
            <person name="Henrissat B."/>
            <person name="Kuo A."/>
            <person name="Liang C."/>
            <person name="Lipzen A."/>
            <person name="Lutzoni F."/>
            <person name="Magnuson J."/>
            <person name="Mondo S."/>
            <person name="Nolan M."/>
            <person name="Ohm R."/>
            <person name="Pangilinan J."/>
            <person name="Park H.-J."/>
            <person name="Ramirez L."/>
            <person name="Alfaro M."/>
            <person name="Sun H."/>
            <person name="Tritt A."/>
            <person name="Yoshinaga Y."/>
            <person name="Zwiers L.-H."/>
            <person name="Turgeon B."/>
            <person name="Goodwin S."/>
            <person name="Spatafora J."/>
            <person name="Crous P."/>
            <person name="Grigoriev I."/>
        </authorList>
    </citation>
    <scope>NUCLEOTIDE SEQUENCE</scope>
    <source>
        <strain evidence="2">CBS 175.79</strain>
    </source>
</reference>
<dbReference type="RefSeq" id="XP_033388097.1">
    <property type="nucleotide sequence ID" value="XM_033520959.1"/>
</dbReference>
<keyword evidence="1" id="KW-0732">Signal</keyword>
<protein>
    <recommendedName>
        <fullName evidence="4">Secreted protein</fullName>
    </recommendedName>
</protein>
<organism evidence="2 3">
    <name type="scientific">Aaosphaeria arxii CBS 175.79</name>
    <dbReference type="NCBI Taxonomy" id="1450172"/>
    <lineage>
        <taxon>Eukaryota</taxon>
        <taxon>Fungi</taxon>
        <taxon>Dikarya</taxon>
        <taxon>Ascomycota</taxon>
        <taxon>Pezizomycotina</taxon>
        <taxon>Dothideomycetes</taxon>
        <taxon>Pleosporomycetidae</taxon>
        <taxon>Pleosporales</taxon>
        <taxon>Pleosporales incertae sedis</taxon>
        <taxon>Aaosphaeria</taxon>
    </lineage>
</organism>